<reference evidence="3" key="1">
    <citation type="submission" date="2025-08" db="UniProtKB">
        <authorList>
            <consortium name="RefSeq"/>
        </authorList>
    </citation>
    <scope>IDENTIFICATION</scope>
</reference>
<dbReference type="GeneID" id="136079543"/>
<evidence type="ECO:0000313" key="2">
    <source>
        <dbReference type="Proteomes" id="UP001652625"/>
    </source>
</evidence>
<dbReference type="PANTHER" id="PTHR20921:SF0">
    <property type="entry name" value="TRANSMEMBRANE PROTEIN 222"/>
    <property type="match status" value="1"/>
</dbReference>
<feature type="transmembrane region" description="Helical" evidence="1">
    <location>
        <begin position="144"/>
        <end position="162"/>
    </location>
</feature>
<dbReference type="Proteomes" id="UP001652625">
    <property type="component" value="Chromosome 04"/>
</dbReference>
<dbReference type="Pfam" id="PF05608">
    <property type="entry name" value="RTE1"/>
    <property type="match status" value="2"/>
</dbReference>
<sequence length="165" mass="19119">MDLRINTKHNRYPYCVVWTPIPMLTWLFPFIGHMGIAYSSGIIRDFSGSYYVSEDDFGFGNPTKYIQFNPSNVTENNWDQAISSASEEYKHRMHNLCCDNCHSHVAMALNLMGYNGKTSWNMVNLALQMFVFGKYTTICGFLKSWLPFLIMLLIIITVMTTYKYS</sequence>
<feature type="transmembrane region" description="Helical" evidence="1">
    <location>
        <begin position="12"/>
        <end position="31"/>
    </location>
</feature>
<organism evidence="2 3">
    <name type="scientific">Hydra vulgaris</name>
    <name type="common">Hydra</name>
    <name type="synonym">Hydra attenuata</name>
    <dbReference type="NCBI Taxonomy" id="6087"/>
    <lineage>
        <taxon>Eukaryota</taxon>
        <taxon>Metazoa</taxon>
        <taxon>Cnidaria</taxon>
        <taxon>Hydrozoa</taxon>
        <taxon>Hydroidolina</taxon>
        <taxon>Anthoathecata</taxon>
        <taxon>Aplanulata</taxon>
        <taxon>Hydridae</taxon>
        <taxon>Hydra</taxon>
    </lineage>
</organism>
<proteinExistence type="predicted"/>
<protein>
    <submittedName>
        <fullName evidence="3">Transmembrane protein 222-like</fullName>
    </submittedName>
</protein>
<evidence type="ECO:0000256" key="1">
    <source>
        <dbReference type="SAM" id="Phobius"/>
    </source>
</evidence>
<gene>
    <name evidence="3" type="primary">LOC136079543</name>
</gene>
<keyword evidence="1" id="KW-0472">Membrane</keyword>
<keyword evidence="2" id="KW-1185">Reference proteome</keyword>
<dbReference type="InterPro" id="IPR008496">
    <property type="entry name" value="TMEM222/RTE1"/>
</dbReference>
<keyword evidence="1" id="KW-1133">Transmembrane helix</keyword>
<dbReference type="PANTHER" id="PTHR20921">
    <property type="entry name" value="TRANSMEMBRANE PROTEIN 222"/>
    <property type="match status" value="1"/>
</dbReference>
<evidence type="ECO:0000313" key="3">
    <source>
        <dbReference type="RefSeq" id="XP_065651445.1"/>
    </source>
</evidence>
<accession>A0ABM4BQM8</accession>
<dbReference type="RefSeq" id="XP_065651445.1">
    <property type="nucleotide sequence ID" value="XM_065795373.1"/>
</dbReference>
<name>A0ABM4BQM8_HYDVU</name>
<keyword evidence="1" id="KW-0812">Transmembrane</keyword>